<protein>
    <submittedName>
        <fullName evidence="1">Uncharacterized protein</fullName>
    </submittedName>
</protein>
<evidence type="ECO:0000313" key="1">
    <source>
        <dbReference type="EMBL" id="QHT97721.1"/>
    </source>
</evidence>
<proteinExistence type="predicted"/>
<accession>A0A6C0IWP3</accession>
<dbReference type="AlphaFoldDB" id="A0A6C0IWP3"/>
<dbReference type="EMBL" id="MN740283">
    <property type="protein sequence ID" value="QHT97721.1"/>
    <property type="molecule type" value="Genomic_DNA"/>
</dbReference>
<reference evidence="1" key="1">
    <citation type="journal article" date="2020" name="Nature">
        <title>Giant virus diversity and host interactions through global metagenomics.</title>
        <authorList>
            <person name="Schulz F."/>
            <person name="Roux S."/>
            <person name="Paez-Espino D."/>
            <person name="Jungbluth S."/>
            <person name="Walsh D.A."/>
            <person name="Denef V.J."/>
            <person name="McMahon K.D."/>
            <person name="Konstantinidis K.T."/>
            <person name="Eloe-Fadrosh E.A."/>
            <person name="Kyrpides N.C."/>
            <person name="Woyke T."/>
        </authorList>
    </citation>
    <scope>NUCLEOTIDE SEQUENCE</scope>
    <source>
        <strain evidence="1">GVMAG-M-3300025572-1</strain>
    </source>
</reference>
<name>A0A6C0IWP3_9ZZZZ</name>
<sequence length="48" mass="5059">MGRTYDYDVRGPGAFWPPAGNEGIGGPQGLGLYNSDMSTEALGFSEGY</sequence>
<organism evidence="1">
    <name type="scientific">viral metagenome</name>
    <dbReference type="NCBI Taxonomy" id="1070528"/>
    <lineage>
        <taxon>unclassified sequences</taxon>
        <taxon>metagenomes</taxon>
        <taxon>organismal metagenomes</taxon>
    </lineage>
</organism>